<dbReference type="Pfam" id="PF00072">
    <property type="entry name" value="Response_reg"/>
    <property type="match status" value="1"/>
</dbReference>
<proteinExistence type="predicted"/>
<keyword evidence="4 7" id="KW-0238">DNA-binding</keyword>
<evidence type="ECO:0000256" key="1">
    <source>
        <dbReference type="ARBA" id="ARBA00022553"/>
    </source>
</evidence>
<dbReference type="EMBL" id="LR215974">
    <property type="protein sequence ID" value="VFB04103.1"/>
    <property type="molecule type" value="Genomic_DNA"/>
</dbReference>
<evidence type="ECO:0000256" key="4">
    <source>
        <dbReference type="ARBA" id="ARBA00023125"/>
    </source>
</evidence>
<keyword evidence="3" id="KW-0805">Transcription regulation</keyword>
<dbReference type="InterPro" id="IPR001867">
    <property type="entry name" value="OmpR/PhoB-type_DNA-bd"/>
</dbReference>
<organism evidence="10 11">
    <name type="scientific">Chryseobacterium taihuense</name>
    <dbReference type="NCBI Taxonomy" id="1141221"/>
    <lineage>
        <taxon>Bacteria</taxon>
        <taxon>Pseudomonadati</taxon>
        <taxon>Bacteroidota</taxon>
        <taxon>Flavobacteriia</taxon>
        <taxon>Flavobacteriales</taxon>
        <taxon>Weeksellaceae</taxon>
        <taxon>Chryseobacterium group</taxon>
        <taxon>Chryseobacterium</taxon>
    </lineage>
</organism>
<dbReference type="Pfam" id="PF00486">
    <property type="entry name" value="Trans_reg_C"/>
    <property type="match status" value="1"/>
</dbReference>
<evidence type="ECO:0000256" key="5">
    <source>
        <dbReference type="ARBA" id="ARBA00023163"/>
    </source>
</evidence>
<evidence type="ECO:0000256" key="2">
    <source>
        <dbReference type="ARBA" id="ARBA00023012"/>
    </source>
</evidence>
<evidence type="ECO:0000259" key="9">
    <source>
        <dbReference type="PROSITE" id="PS51755"/>
    </source>
</evidence>
<evidence type="ECO:0000259" key="8">
    <source>
        <dbReference type="PROSITE" id="PS50110"/>
    </source>
</evidence>
<dbReference type="SUPFAM" id="SSF52172">
    <property type="entry name" value="CheY-like"/>
    <property type="match status" value="1"/>
</dbReference>
<evidence type="ECO:0000256" key="3">
    <source>
        <dbReference type="ARBA" id="ARBA00023015"/>
    </source>
</evidence>
<name>A0A4U8WD79_9FLAO</name>
<dbReference type="SUPFAM" id="SSF46894">
    <property type="entry name" value="C-terminal effector domain of the bipartite response regulators"/>
    <property type="match status" value="1"/>
</dbReference>
<keyword evidence="1 6" id="KW-0597">Phosphoprotein</keyword>
<gene>
    <name evidence="10" type="primary">cusR</name>
    <name evidence="10" type="ORF">NCTC12078_02126</name>
</gene>
<feature type="DNA-binding region" description="OmpR/PhoB-type" evidence="7">
    <location>
        <begin position="146"/>
        <end position="244"/>
    </location>
</feature>
<protein>
    <submittedName>
        <fullName evidence="10">Transcriptional regulatory protein CusR</fullName>
    </submittedName>
</protein>
<evidence type="ECO:0000256" key="7">
    <source>
        <dbReference type="PROSITE-ProRule" id="PRU01091"/>
    </source>
</evidence>
<dbReference type="PROSITE" id="PS51755">
    <property type="entry name" value="OMPR_PHOB"/>
    <property type="match status" value="1"/>
</dbReference>
<dbReference type="GO" id="GO:0000976">
    <property type="term" value="F:transcription cis-regulatory region binding"/>
    <property type="evidence" value="ECO:0007669"/>
    <property type="project" value="TreeGrafter"/>
</dbReference>
<keyword evidence="5" id="KW-0804">Transcription</keyword>
<feature type="domain" description="Response regulatory" evidence="8">
    <location>
        <begin position="13"/>
        <end position="127"/>
    </location>
</feature>
<dbReference type="InterPro" id="IPR036388">
    <property type="entry name" value="WH-like_DNA-bd_sf"/>
</dbReference>
<dbReference type="SMART" id="SM00448">
    <property type="entry name" value="REC"/>
    <property type="match status" value="1"/>
</dbReference>
<dbReference type="PANTHER" id="PTHR48111">
    <property type="entry name" value="REGULATOR OF RPOS"/>
    <property type="match status" value="1"/>
</dbReference>
<dbReference type="PANTHER" id="PTHR48111:SF22">
    <property type="entry name" value="REGULATOR OF RPOS"/>
    <property type="match status" value="1"/>
</dbReference>
<dbReference type="Proteomes" id="UP000290013">
    <property type="component" value="Chromosome"/>
</dbReference>
<feature type="domain" description="OmpR/PhoB-type" evidence="9">
    <location>
        <begin position="146"/>
        <end position="244"/>
    </location>
</feature>
<evidence type="ECO:0000256" key="6">
    <source>
        <dbReference type="PROSITE-ProRule" id="PRU00169"/>
    </source>
</evidence>
<dbReference type="GO" id="GO:0005829">
    <property type="term" value="C:cytosol"/>
    <property type="evidence" value="ECO:0007669"/>
    <property type="project" value="TreeGrafter"/>
</dbReference>
<dbReference type="InterPro" id="IPR039420">
    <property type="entry name" value="WalR-like"/>
</dbReference>
<accession>A0A4U8WD79</accession>
<keyword evidence="2" id="KW-0902">Two-component regulatory system</keyword>
<dbReference type="AlphaFoldDB" id="A0A4U8WD79"/>
<dbReference type="GO" id="GO:0006355">
    <property type="term" value="P:regulation of DNA-templated transcription"/>
    <property type="evidence" value="ECO:0007669"/>
    <property type="project" value="InterPro"/>
</dbReference>
<dbReference type="PROSITE" id="PS50110">
    <property type="entry name" value="RESPONSE_REGULATORY"/>
    <property type="match status" value="1"/>
</dbReference>
<dbReference type="Gene3D" id="3.40.50.2300">
    <property type="match status" value="1"/>
</dbReference>
<evidence type="ECO:0000313" key="11">
    <source>
        <dbReference type="Proteomes" id="UP000290013"/>
    </source>
</evidence>
<sequence>MPIFVLLVTDMKKIVLIEDETSVVSFIKKGLQEKGYEISVAFDGRTGVNLMQENDFDLVILDIMLPEMNGLEVCKEIRKTNKSVPILFLTALGTSENIVLGLENGGDDYLVKPFKFIELVARIKSLLRRSSSGKVEEILEESADSKHVYQFSDLIVNDYTKKVTRTGEEVSLTSTEYKLLMYFLNNPEKVISRAEILDAVWGVNYELGTNVVDVYVNYLRKKIDNQEDKKLIHTVIGMGYVLKKP</sequence>
<dbReference type="Gene3D" id="1.10.10.10">
    <property type="entry name" value="Winged helix-like DNA-binding domain superfamily/Winged helix DNA-binding domain"/>
    <property type="match status" value="1"/>
</dbReference>
<dbReference type="GO" id="GO:0000156">
    <property type="term" value="F:phosphorelay response regulator activity"/>
    <property type="evidence" value="ECO:0007669"/>
    <property type="project" value="TreeGrafter"/>
</dbReference>
<evidence type="ECO:0000313" key="10">
    <source>
        <dbReference type="EMBL" id="VFB04103.1"/>
    </source>
</evidence>
<feature type="modified residue" description="4-aspartylphosphate" evidence="6">
    <location>
        <position position="62"/>
    </location>
</feature>
<dbReference type="GO" id="GO:0032993">
    <property type="term" value="C:protein-DNA complex"/>
    <property type="evidence" value="ECO:0007669"/>
    <property type="project" value="TreeGrafter"/>
</dbReference>
<dbReference type="CDD" id="cd19935">
    <property type="entry name" value="REC_OmpR_CusR-like"/>
    <property type="match status" value="1"/>
</dbReference>
<dbReference type="SMART" id="SM00862">
    <property type="entry name" value="Trans_reg_C"/>
    <property type="match status" value="1"/>
</dbReference>
<dbReference type="KEGG" id="ctai:NCTC12078_02126"/>
<reference evidence="10 11" key="1">
    <citation type="submission" date="2019-02" db="EMBL/GenBank/DDBJ databases">
        <authorList>
            <consortium name="Pathogen Informatics"/>
        </authorList>
    </citation>
    <scope>NUCLEOTIDE SEQUENCE [LARGE SCALE GENOMIC DNA]</scope>
    <source>
        <strain evidence="10 11">3012STDY6944375</strain>
    </source>
</reference>
<dbReference type="FunFam" id="1.10.10.10:FF:000005">
    <property type="entry name" value="Two-component system response regulator"/>
    <property type="match status" value="1"/>
</dbReference>
<dbReference type="InterPro" id="IPR016032">
    <property type="entry name" value="Sig_transdc_resp-reg_C-effctor"/>
</dbReference>
<dbReference type="InterPro" id="IPR011006">
    <property type="entry name" value="CheY-like_superfamily"/>
</dbReference>
<dbReference type="FunFam" id="3.40.50.2300:FF:000001">
    <property type="entry name" value="DNA-binding response regulator PhoB"/>
    <property type="match status" value="1"/>
</dbReference>
<dbReference type="CDD" id="cd00383">
    <property type="entry name" value="trans_reg_C"/>
    <property type="match status" value="1"/>
</dbReference>
<dbReference type="Gene3D" id="6.10.250.690">
    <property type="match status" value="1"/>
</dbReference>
<dbReference type="InterPro" id="IPR001789">
    <property type="entry name" value="Sig_transdc_resp-reg_receiver"/>
</dbReference>